<feature type="domain" description="Enolpyruvate transferase" evidence="8">
    <location>
        <begin position="5"/>
        <end position="416"/>
    </location>
</feature>
<comment type="caution">
    <text evidence="7">Lacks conserved residue(s) required for the propagation of feature annotation.</text>
</comment>
<dbReference type="EMBL" id="UPXX01000032">
    <property type="protein sequence ID" value="VBB47810.1"/>
    <property type="molecule type" value="Genomic_DNA"/>
</dbReference>
<keyword evidence="3 7" id="KW-0028">Amino-acid biosynthesis</keyword>
<dbReference type="InterPro" id="IPR006264">
    <property type="entry name" value="EPSP_synthase"/>
</dbReference>
<dbReference type="PIRSF" id="PIRSF000505">
    <property type="entry name" value="EPSPS"/>
    <property type="match status" value="1"/>
</dbReference>
<evidence type="ECO:0000256" key="3">
    <source>
        <dbReference type="ARBA" id="ARBA00022605"/>
    </source>
</evidence>
<feature type="binding site" evidence="7">
    <location>
        <position position="195"/>
    </location>
    <ligand>
        <name>3-phosphoshikimate</name>
        <dbReference type="ChEBI" id="CHEBI:145989"/>
    </ligand>
</feature>
<dbReference type="PROSITE" id="PS00104">
    <property type="entry name" value="EPSP_SYNTHASE_1"/>
    <property type="match status" value="1"/>
</dbReference>
<feature type="binding site" evidence="7">
    <location>
        <position position="169"/>
    </location>
    <ligand>
        <name>3-phosphoshikimate</name>
        <dbReference type="ChEBI" id="CHEBI:145989"/>
    </ligand>
</feature>
<feature type="binding site" evidence="7">
    <location>
        <position position="20"/>
    </location>
    <ligand>
        <name>phosphoenolpyruvate</name>
        <dbReference type="ChEBI" id="CHEBI:58702"/>
    </ligand>
</feature>
<evidence type="ECO:0000313" key="9">
    <source>
        <dbReference type="EMBL" id="VBB47810.1"/>
    </source>
</evidence>
<reference evidence="9" key="1">
    <citation type="submission" date="2018-07" db="EMBL/GenBank/DDBJ databases">
        <authorList>
            <consortium name="Genoscope - CEA"/>
            <person name="William W."/>
        </authorList>
    </citation>
    <scope>NUCLEOTIDE SEQUENCE</scope>
    <source>
        <strain evidence="9">IK1</strain>
    </source>
</reference>
<accession>A0A653AIB1</accession>
<keyword evidence="4 7" id="KW-0808">Transferase</keyword>
<feature type="binding site" evidence="7">
    <location>
        <position position="21"/>
    </location>
    <ligand>
        <name>3-phosphoshikimate</name>
        <dbReference type="ChEBI" id="CHEBI:145989"/>
    </ligand>
</feature>
<feature type="binding site" evidence="7">
    <location>
        <position position="342"/>
    </location>
    <ligand>
        <name>phosphoenolpyruvate</name>
        <dbReference type="ChEBI" id="CHEBI:58702"/>
    </ligand>
</feature>
<evidence type="ECO:0000256" key="4">
    <source>
        <dbReference type="ARBA" id="ARBA00022679"/>
    </source>
</evidence>
<feature type="binding site" evidence="7">
    <location>
        <position position="93"/>
    </location>
    <ligand>
        <name>phosphoenolpyruvate</name>
        <dbReference type="ChEBI" id="CHEBI:58702"/>
    </ligand>
</feature>
<keyword evidence="5 7" id="KW-0057">Aromatic amino acid biosynthesis</keyword>
<dbReference type="Gene3D" id="3.65.10.10">
    <property type="entry name" value="Enolpyruvate transferase domain"/>
    <property type="match status" value="2"/>
</dbReference>
<feature type="binding site" evidence="7">
    <location>
        <position position="168"/>
    </location>
    <ligand>
        <name>3-phosphoshikimate</name>
        <dbReference type="ChEBI" id="CHEBI:145989"/>
    </ligand>
</feature>
<dbReference type="Pfam" id="PF00275">
    <property type="entry name" value="EPSP_synthase"/>
    <property type="match status" value="1"/>
</dbReference>
<evidence type="ECO:0000256" key="7">
    <source>
        <dbReference type="HAMAP-Rule" id="MF_00210"/>
    </source>
</evidence>
<dbReference type="InterPro" id="IPR001986">
    <property type="entry name" value="Enolpyruvate_Tfrase_dom"/>
</dbReference>
<name>A0A653AIB1_UNCDX</name>
<comment type="function">
    <text evidence="7">Catalyzes the transfer of the enolpyruvyl moiety of phosphoenolpyruvate (PEP) to the 5-hydroxyl of shikimate-3-phosphate (S3P) to produce enolpyruvyl shikimate-3-phosphate and inorganic phosphate.</text>
</comment>
<feature type="binding site" evidence="7">
    <location>
        <position position="384"/>
    </location>
    <ligand>
        <name>phosphoenolpyruvate</name>
        <dbReference type="ChEBI" id="CHEBI:58702"/>
    </ligand>
</feature>
<evidence type="ECO:0000256" key="5">
    <source>
        <dbReference type="ARBA" id="ARBA00023141"/>
    </source>
</evidence>
<feature type="binding site" evidence="7">
    <location>
        <position position="121"/>
    </location>
    <ligand>
        <name>phosphoenolpyruvate</name>
        <dbReference type="ChEBI" id="CHEBI:58702"/>
    </ligand>
</feature>
<feature type="binding site" evidence="7">
    <location>
        <position position="338"/>
    </location>
    <ligand>
        <name>3-phosphoshikimate</name>
        <dbReference type="ChEBI" id="CHEBI:145989"/>
    </ligand>
</feature>
<dbReference type="SUPFAM" id="SSF55205">
    <property type="entry name" value="EPT/RTPC-like"/>
    <property type="match status" value="1"/>
</dbReference>
<dbReference type="PANTHER" id="PTHR21090:SF5">
    <property type="entry name" value="PENTAFUNCTIONAL AROM POLYPEPTIDE"/>
    <property type="match status" value="1"/>
</dbReference>
<dbReference type="CDD" id="cd01556">
    <property type="entry name" value="EPSP_synthase"/>
    <property type="match status" value="1"/>
</dbReference>
<organism evidence="9">
    <name type="scientific">Uncultured Desulfatiglans sp</name>
    <dbReference type="NCBI Taxonomy" id="1748965"/>
    <lineage>
        <taxon>Bacteria</taxon>
        <taxon>Pseudomonadati</taxon>
        <taxon>Thermodesulfobacteriota</taxon>
        <taxon>Desulfobacteria</taxon>
        <taxon>Desulfatiglandales</taxon>
        <taxon>Desulfatiglandaceae</taxon>
        <taxon>Desulfatiglans</taxon>
        <taxon>environmental samples</taxon>
    </lineage>
</organism>
<dbReference type="GO" id="GO:0008652">
    <property type="term" value="P:amino acid biosynthetic process"/>
    <property type="evidence" value="ECO:0007669"/>
    <property type="project" value="UniProtKB-KW"/>
</dbReference>
<feature type="binding site" evidence="7">
    <location>
        <position position="169"/>
    </location>
    <ligand>
        <name>phosphoenolpyruvate</name>
        <dbReference type="ChEBI" id="CHEBI:58702"/>
    </ligand>
</feature>
<feature type="active site" description="Proton acceptor" evidence="7">
    <location>
        <position position="311"/>
    </location>
</feature>
<feature type="binding site" evidence="7">
    <location>
        <position position="20"/>
    </location>
    <ligand>
        <name>3-phosphoshikimate</name>
        <dbReference type="ChEBI" id="CHEBI:145989"/>
    </ligand>
</feature>
<dbReference type="NCBIfam" id="TIGR01356">
    <property type="entry name" value="aroA"/>
    <property type="match status" value="1"/>
</dbReference>
<evidence type="ECO:0000256" key="6">
    <source>
        <dbReference type="ARBA" id="ARBA00044633"/>
    </source>
</evidence>
<dbReference type="AlphaFoldDB" id="A0A653AIB1"/>
<dbReference type="GO" id="GO:0005737">
    <property type="term" value="C:cytoplasm"/>
    <property type="evidence" value="ECO:0007669"/>
    <property type="project" value="UniProtKB-SubCell"/>
</dbReference>
<comment type="subcellular location">
    <subcellularLocation>
        <location evidence="7">Cytoplasm</location>
    </subcellularLocation>
</comment>
<dbReference type="HAMAP" id="MF_00210">
    <property type="entry name" value="EPSP_synth"/>
    <property type="match status" value="1"/>
</dbReference>
<sequence>MKTIEPKRSVHAALDLPGSKSMTHRALIAAALAEGPSLIEAPLFSEDTRYTLDALRFMGASVQPSGDDLAVAGTSGGVALPSPEATLFLGNSGTSMRLLLSVAALGHGRLTLDGSERMRERPLAPLVEALRALGAAISYSGRPGCPPVRLEARGLDGGTVKIPAAESSQYLSSLLLATPYARDAVEIEAVGPLLSRPYVDMTRFVMEAFGVRVEPSGPQSFFIPKGGRYHGRRFRIEADLSSASYFWAAAAVTGGSVTIRNVRPFETCQGDVGFLDLLEAMGCAVLKEADAVTVQGGPLEGIEADMNGMPDMVPTLAAVAPFAEGRTTIRNVPHLRFKESDRLRSVTRAWRRLGAQVRELPDGLEIDGGTPLTGAVVDPENDHRLAMSLAVIGLRTPGVRILNEDCVQKSFPGFWTLFDAL</sequence>
<evidence type="ECO:0000256" key="2">
    <source>
        <dbReference type="ARBA" id="ARBA00009948"/>
    </source>
</evidence>
<comment type="catalytic activity">
    <reaction evidence="6">
        <text>3-phosphoshikimate + phosphoenolpyruvate = 5-O-(1-carboxyvinyl)-3-phosphoshikimate + phosphate</text>
        <dbReference type="Rhea" id="RHEA:21256"/>
        <dbReference type="ChEBI" id="CHEBI:43474"/>
        <dbReference type="ChEBI" id="CHEBI:57701"/>
        <dbReference type="ChEBI" id="CHEBI:58702"/>
        <dbReference type="ChEBI" id="CHEBI:145989"/>
        <dbReference type="EC" id="2.5.1.19"/>
    </reaction>
    <physiologicalReaction direction="left-to-right" evidence="6">
        <dbReference type="Rhea" id="RHEA:21257"/>
    </physiologicalReaction>
</comment>
<dbReference type="GO" id="GO:0003866">
    <property type="term" value="F:3-phosphoshikimate 1-carboxyvinyltransferase activity"/>
    <property type="evidence" value="ECO:0007669"/>
    <property type="project" value="UniProtKB-UniRule"/>
</dbReference>
<protein>
    <recommendedName>
        <fullName evidence="7">3-phosphoshikimate 1-carboxyvinyltransferase</fullName>
        <ecNumber evidence="7">2.5.1.19</ecNumber>
    </recommendedName>
    <alternativeName>
        <fullName evidence="7">5-enolpyruvylshikimate-3-phosphate synthase</fullName>
        <shortName evidence="7">EPSP synthase</shortName>
        <shortName evidence="7">EPSPS</shortName>
    </alternativeName>
</protein>
<proteinExistence type="inferred from homology"/>
<dbReference type="InterPro" id="IPR036968">
    <property type="entry name" value="Enolpyruvate_Tfrase_sf"/>
</dbReference>
<evidence type="ECO:0000259" key="8">
    <source>
        <dbReference type="Pfam" id="PF00275"/>
    </source>
</evidence>
<dbReference type="InterPro" id="IPR023193">
    <property type="entry name" value="EPSP_synthase_CS"/>
</dbReference>
<dbReference type="GO" id="GO:0009423">
    <property type="term" value="P:chorismate biosynthetic process"/>
    <property type="evidence" value="ECO:0007669"/>
    <property type="project" value="UniProtKB-UniRule"/>
</dbReference>
<dbReference type="PANTHER" id="PTHR21090">
    <property type="entry name" value="AROM/DEHYDROQUINATE SYNTHASE"/>
    <property type="match status" value="1"/>
</dbReference>
<feature type="binding site" evidence="7">
    <location>
        <position position="311"/>
    </location>
    <ligand>
        <name>3-phosphoshikimate</name>
        <dbReference type="ChEBI" id="CHEBI:145989"/>
    </ligand>
</feature>
<comment type="subunit">
    <text evidence="7">Monomer.</text>
</comment>
<comment type="similarity">
    <text evidence="2 7">Belongs to the EPSP synthase family.</text>
</comment>
<dbReference type="GO" id="GO:0009073">
    <property type="term" value="P:aromatic amino acid family biosynthetic process"/>
    <property type="evidence" value="ECO:0007669"/>
    <property type="project" value="UniProtKB-KW"/>
</dbReference>
<keyword evidence="7" id="KW-0963">Cytoplasm</keyword>
<feature type="binding site" evidence="7">
    <location>
        <position position="167"/>
    </location>
    <ligand>
        <name>3-phosphoshikimate</name>
        <dbReference type="ChEBI" id="CHEBI:145989"/>
    </ligand>
</feature>
<evidence type="ECO:0000256" key="1">
    <source>
        <dbReference type="ARBA" id="ARBA00004811"/>
    </source>
</evidence>
<gene>
    <name evidence="7 9" type="primary">aroA</name>
    <name evidence="9" type="ORF">TRIP_B50605</name>
</gene>
<dbReference type="UniPathway" id="UPA00053">
    <property type="reaction ID" value="UER00089"/>
</dbReference>
<dbReference type="EC" id="2.5.1.19" evidence="7"/>
<dbReference type="InterPro" id="IPR013792">
    <property type="entry name" value="RNA3'P_cycl/enolpyr_Trfase_a/b"/>
</dbReference>
<feature type="binding site" evidence="7">
    <location>
        <position position="25"/>
    </location>
    <ligand>
        <name>3-phosphoshikimate</name>
        <dbReference type="ChEBI" id="CHEBI:145989"/>
    </ligand>
</feature>
<comment type="pathway">
    <text evidence="1 7">Metabolic intermediate biosynthesis; chorismate biosynthesis; chorismate from D-erythrose 4-phosphate and phosphoenolpyruvate: step 6/7.</text>
</comment>
<feature type="binding site" evidence="7">
    <location>
        <position position="409"/>
    </location>
    <ligand>
        <name>phosphoenolpyruvate</name>
        <dbReference type="ChEBI" id="CHEBI:58702"/>
    </ligand>
</feature>